<feature type="compositionally biased region" description="Basic and acidic residues" evidence="1">
    <location>
        <begin position="65"/>
        <end position="74"/>
    </location>
</feature>
<gene>
    <name evidence="2" type="ORF">Ddye_008997</name>
</gene>
<feature type="region of interest" description="Disordered" evidence="1">
    <location>
        <begin position="1"/>
        <end position="74"/>
    </location>
</feature>
<comment type="caution">
    <text evidence="2">The sequence shown here is derived from an EMBL/GenBank/DDBJ whole genome shotgun (WGS) entry which is preliminary data.</text>
</comment>
<organism evidence="2 3">
    <name type="scientific">Dipteronia dyeriana</name>
    <dbReference type="NCBI Taxonomy" id="168575"/>
    <lineage>
        <taxon>Eukaryota</taxon>
        <taxon>Viridiplantae</taxon>
        <taxon>Streptophyta</taxon>
        <taxon>Embryophyta</taxon>
        <taxon>Tracheophyta</taxon>
        <taxon>Spermatophyta</taxon>
        <taxon>Magnoliopsida</taxon>
        <taxon>eudicotyledons</taxon>
        <taxon>Gunneridae</taxon>
        <taxon>Pentapetalae</taxon>
        <taxon>rosids</taxon>
        <taxon>malvids</taxon>
        <taxon>Sapindales</taxon>
        <taxon>Sapindaceae</taxon>
        <taxon>Hippocastanoideae</taxon>
        <taxon>Acereae</taxon>
        <taxon>Dipteronia</taxon>
    </lineage>
</organism>
<dbReference type="Proteomes" id="UP001280121">
    <property type="component" value="Unassembled WGS sequence"/>
</dbReference>
<proteinExistence type="predicted"/>
<keyword evidence="3" id="KW-1185">Reference proteome</keyword>
<evidence type="ECO:0000313" key="2">
    <source>
        <dbReference type="EMBL" id="KAK2655945.1"/>
    </source>
</evidence>
<name>A0AAE0CLV1_9ROSI</name>
<feature type="compositionally biased region" description="Basic and acidic residues" evidence="1">
    <location>
        <begin position="36"/>
        <end position="53"/>
    </location>
</feature>
<dbReference type="AlphaFoldDB" id="A0AAE0CLV1"/>
<accession>A0AAE0CLV1</accession>
<evidence type="ECO:0000256" key="1">
    <source>
        <dbReference type="SAM" id="MobiDB-lite"/>
    </source>
</evidence>
<reference evidence="2" key="1">
    <citation type="journal article" date="2023" name="Plant J.">
        <title>Genome sequences and population genomics provide insights into the demographic history, inbreeding, and mutation load of two 'living fossil' tree species of Dipteronia.</title>
        <authorList>
            <person name="Feng Y."/>
            <person name="Comes H.P."/>
            <person name="Chen J."/>
            <person name="Zhu S."/>
            <person name="Lu R."/>
            <person name="Zhang X."/>
            <person name="Li P."/>
            <person name="Qiu J."/>
            <person name="Olsen K.M."/>
            <person name="Qiu Y."/>
        </authorList>
    </citation>
    <scope>NUCLEOTIDE SEQUENCE</scope>
    <source>
        <strain evidence="2">KIB01</strain>
    </source>
</reference>
<evidence type="ECO:0000313" key="3">
    <source>
        <dbReference type="Proteomes" id="UP001280121"/>
    </source>
</evidence>
<sequence>MAKEEQIAHGGELLNEGLPESSQKQKDGNSNNSSKGDPKGNGEKGKDGHKSNDRGGQLMPSFVDRTSELEVEKE</sequence>
<protein>
    <submittedName>
        <fullName evidence="2">Uncharacterized protein</fullName>
    </submittedName>
</protein>
<dbReference type="EMBL" id="JANJYI010000003">
    <property type="protein sequence ID" value="KAK2655945.1"/>
    <property type="molecule type" value="Genomic_DNA"/>
</dbReference>